<reference evidence="1 2" key="1">
    <citation type="submission" date="2018-11" db="EMBL/GenBank/DDBJ databases">
        <title>Genomes From Bacteria Associated with the Canine Oral Cavity: a Test Case for Automated Genome-Based Taxonomic Assignment.</title>
        <authorList>
            <person name="Coil D.A."/>
            <person name="Jospin G."/>
            <person name="Darling A.E."/>
            <person name="Wallis C."/>
            <person name="Davis I.J."/>
            <person name="Harris S."/>
            <person name="Eisen J.A."/>
            <person name="Holcombe L.J."/>
            <person name="O'Flynn C."/>
        </authorList>
    </citation>
    <scope>NUCLEOTIDE SEQUENCE [LARGE SCALE GENOMIC DNA]</scope>
    <source>
        <strain evidence="1 2">OH887_COT-365</strain>
    </source>
</reference>
<accession>A0A3P1T3Q8</accession>
<evidence type="ECO:0000313" key="2">
    <source>
        <dbReference type="Proteomes" id="UP000280819"/>
    </source>
</evidence>
<gene>
    <name evidence="1" type="ORF">EII34_12150</name>
</gene>
<sequence length="114" mass="11872">MASCDAETQEDLTAIVDAGLRAAPRVRFAGSSALARALSSRLALTLLPGTDRVHSGSGGVLHVLGTGSPKAVAQAEHLAGRISLSHHVLSPTVLSHWAAHGPSWIFSASTTWKW</sequence>
<comment type="caution">
    <text evidence="1">The sequence shown here is derived from an EMBL/GenBank/DDBJ whole genome shotgun (WGS) entry which is preliminary data.</text>
</comment>
<proteinExistence type="predicted"/>
<name>A0A3P1T3Q8_9ACTN</name>
<dbReference type="EMBL" id="RQZG01000015">
    <property type="protein sequence ID" value="RRD03924.1"/>
    <property type="molecule type" value="Genomic_DNA"/>
</dbReference>
<dbReference type="RefSeq" id="WP_124845428.1">
    <property type="nucleotide sequence ID" value="NZ_RQZG01000015.1"/>
</dbReference>
<dbReference type="Proteomes" id="UP000280819">
    <property type="component" value="Unassembled WGS sequence"/>
</dbReference>
<organism evidence="1 2">
    <name type="scientific">Arachnia propionica</name>
    <dbReference type="NCBI Taxonomy" id="1750"/>
    <lineage>
        <taxon>Bacteria</taxon>
        <taxon>Bacillati</taxon>
        <taxon>Actinomycetota</taxon>
        <taxon>Actinomycetes</taxon>
        <taxon>Propionibacteriales</taxon>
        <taxon>Propionibacteriaceae</taxon>
        <taxon>Arachnia</taxon>
    </lineage>
</organism>
<evidence type="ECO:0000313" key="1">
    <source>
        <dbReference type="EMBL" id="RRD03924.1"/>
    </source>
</evidence>
<dbReference type="SUPFAM" id="SSF142764">
    <property type="entry name" value="YgbK-like"/>
    <property type="match status" value="1"/>
</dbReference>
<dbReference type="AlphaFoldDB" id="A0A3P1T3Q8"/>
<protein>
    <submittedName>
        <fullName evidence="1">Uncharacterized protein</fullName>
    </submittedName>
</protein>